<dbReference type="EMBL" id="MT932579">
    <property type="protein sequence ID" value="QPL11917.1"/>
    <property type="molecule type" value="Genomic_DNA"/>
</dbReference>
<gene>
    <name evidence="2" type="primary">L83L</name>
    <name evidence="4" type="ORF">AFSV47Ss_0007</name>
</gene>
<name>A0A0A1DY73_ASF</name>
<dbReference type="EMBL" id="KM262845">
    <property type="protein sequence ID" value="AIY22355.1"/>
    <property type="molecule type" value="Genomic_DNA"/>
</dbReference>
<organismHost>
    <name type="scientific">Ornithodoros moubata</name>
    <name type="common">Soft tick</name>
    <name type="synonym">Argasid tick</name>
    <dbReference type="NCBI Taxonomy" id="6938"/>
</organismHost>
<dbReference type="EMBL" id="MN270977">
    <property type="protein sequence ID" value="QIM08520.1"/>
    <property type="molecule type" value="Genomic_DNA"/>
</dbReference>
<proteinExistence type="predicted"/>
<dbReference type="RefSeq" id="YP_009702572.1">
    <property type="nucleotide sequence ID" value="NC_044943.1"/>
</dbReference>
<dbReference type="KEGG" id="vg:41901214"/>
<reference evidence="22 23" key="4">
    <citation type="journal article" date="2020" name="Transbound. Emerg. Dis.">
        <title>The evolution of African swine fever virus in Sardinia (1978 to 2014) as revealed by whole genome sequencing and comparative analysis.</title>
        <authorList>
            <person name="Torresi C."/>
            <person name="Fiori M."/>
            <person name="Bertolotti L."/>
            <person name="Floris M."/>
            <person name="Colitti B."/>
            <person name="Giammarioli M."/>
            <person name="Dei Giudici S."/>
            <person name="Oggiano A."/>
            <person name="Malmberg M."/>
            <person name="De Mia G.M."/>
            <person name="Belak S."/>
            <person name="Granberg F."/>
        </authorList>
    </citation>
    <scope>NUCLEOTIDE SEQUENCE [LARGE SCALE GENOMIC DNA]</scope>
    <source>
        <strain evidence="7">139/Nu/1981</strain>
        <strain evidence="8">140/Or/1985</strain>
        <strain evidence="10">141/Nu/1990</strain>
        <strain evidence="11">142/Nu/1995</strain>
        <strain evidence="16">22653/Ca/2014</strain>
        <strain evidence="13">26/Ss/2004</strain>
        <strain evidence="5">56/Ca/1978</strain>
        <strain evidence="6">57/Ca/1979</strain>
        <strain evidence="12">60/Nu/1997</strain>
        <strain evidence="14">72407/Ss/2005</strain>
        <strain evidence="9">85/Ca/1985</strain>
        <strain evidence="15">97/Ot/2012</strain>
    </source>
</reference>
<dbReference type="RefSeq" id="NP_042705.1">
    <property type="nucleotide sequence ID" value="NC_001659.2"/>
</dbReference>
<dbReference type="Proteomes" id="UP000501990">
    <property type="component" value="Segment"/>
</dbReference>
<evidence type="ECO:0000313" key="12">
    <source>
        <dbReference type="EMBL" id="QIM08287.1"/>
    </source>
</evidence>
<organismHost>
    <name type="scientific">Potamochoerus larvatus</name>
    <name type="common">Bushpig</name>
    <dbReference type="NCBI Taxonomy" id="273792"/>
</organismHost>
<evidence type="ECO:0000313" key="11">
    <source>
        <dbReference type="EMBL" id="QIM08054.1"/>
    </source>
</evidence>
<dbReference type="GeneID" id="41901214"/>
<dbReference type="Proteomes" id="UP000503294">
    <property type="component" value="Segment"/>
</dbReference>
<dbReference type="GeneID" id="41902032"/>
<accession>A0A0A1DY73</accession>
<evidence type="ECO:0000313" key="13">
    <source>
        <dbReference type="EMBL" id="QIM08520.1"/>
    </source>
</evidence>
<dbReference type="Proteomes" id="UP000501465">
    <property type="component" value="Segment"/>
</dbReference>
<dbReference type="EMBL" id="KX354450">
    <property type="protein sequence ID" value="AOO54312.1"/>
    <property type="molecule type" value="Genomic_DNA"/>
</dbReference>
<dbReference type="Proteomes" id="UP000501235">
    <property type="component" value="Segment"/>
</dbReference>
<evidence type="ECO:0000313" key="16">
    <source>
        <dbReference type="EMBL" id="QIM09219.1"/>
    </source>
</evidence>
<reference evidence="4" key="3">
    <citation type="journal article" date="2016" name="Genome Announc.">
        <title>Complete genome sequence of an African swine fever virus isolate from Sardinia, Italy.</title>
        <authorList>
            <person name="Granberg F."/>
            <person name="Torresi C."/>
            <person name="Oggiano A."/>
            <person name="Malmberg M."/>
            <person name="Iscaro C."/>
            <person name="De Mia G.M."/>
            <person name="Sandor B."/>
        </authorList>
    </citation>
    <scope>NUCLEOTIDE SEQUENCE [LARGE SCALE GENOMIC DNA]</scope>
    <source>
        <strain evidence="4">47/Ss/2008</strain>
    </source>
</reference>
<dbReference type="EMBL" id="MT932578">
    <property type="protein sequence ID" value="QPL11700.1"/>
    <property type="molecule type" value="Genomic_DNA"/>
</dbReference>
<reference evidence="19 20" key="1">
    <citation type="journal article" date="2015" name="J. Gen. Virol.">
        <title>Related strains of African swine fever virus with different virulence: genome comparison and analysis.</title>
        <authorList>
            <person name="Portugal R."/>
            <person name="Coelho J."/>
            <person name="Hoper D."/>
            <person name="Little N.S."/>
            <person name="Smithson C."/>
            <person name="Upton C."/>
            <person name="Martins C."/>
            <person name="Leitao A."/>
            <person name="Keil G.M."/>
        </authorList>
    </citation>
    <scope>NUCLEOTIDE SEQUENCE [LARGE SCALE GENOMIC DNA]</scope>
    <source>
        <strain evidence="1">L60</strain>
        <strain evidence="2">NHV</strain>
    </source>
</reference>
<dbReference type="KEGG" id="vg:41901050"/>
<dbReference type="RefSeq" id="YP_009702248.1">
    <property type="nucleotide sequence ID" value="NC_044941.1"/>
</dbReference>
<dbReference type="Proteomes" id="UP000500690">
    <property type="component" value="Segment"/>
</dbReference>
<dbReference type="EMBL" id="MN270972">
    <property type="protein sequence ID" value="QIM07353.1"/>
    <property type="molecule type" value="Genomic_DNA"/>
</dbReference>
<dbReference type="Proteomes" id="UP000503066">
    <property type="component" value="Genome"/>
</dbReference>
<evidence type="ECO:0000313" key="5">
    <source>
        <dbReference type="EMBL" id="QIM06648.1"/>
    </source>
</evidence>
<evidence type="ECO:0000313" key="20">
    <source>
        <dbReference type="Proteomes" id="UP000142390"/>
    </source>
</evidence>
<evidence type="ECO:0000313" key="8">
    <source>
        <dbReference type="EMBL" id="QIM07353.1"/>
    </source>
</evidence>
<evidence type="ECO:0000313" key="18">
    <source>
        <dbReference type="EMBL" id="QPL11917.1"/>
    </source>
</evidence>
<dbReference type="Proteomes" id="UP000594565">
    <property type="component" value="Segment"/>
</dbReference>
<dbReference type="Proteomes" id="UP000502885">
    <property type="component" value="Segment"/>
</dbReference>
<evidence type="ECO:0000313" key="4">
    <source>
        <dbReference type="EMBL" id="AOO54312.1"/>
    </source>
</evidence>
<dbReference type="GeneID" id="41901376"/>
<dbReference type="EMBL" id="MN270974">
    <property type="protein sequence ID" value="QIM07819.1"/>
    <property type="molecule type" value="Genomic_DNA"/>
</dbReference>
<dbReference type="EMBL" id="MN270980">
    <property type="protein sequence ID" value="QIM09219.1"/>
    <property type="molecule type" value="Genomic_DNA"/>
</dbReference>
<dbReference type="EMBL" id="MN270979">
    <property type="protein sequence ID" value="QIM08986.1"/>
    <property type="molecule type" value="Genomic_DNA"/>
</dbReference>
<evidence type="ECO:0000313" key="3">
    <source>
        <dbReference type="EMBL" id="AKO62687.1"/>
    </source>
</evidence>
<dbReference type="RefSeq" id="YP_009703224.1">
    <property type="nucleotide sequence ID" value="NC_044955.1"/>
</dbReference>
<dbReference type="KEGG" id="vg:22220395"/>
<dbReference type="Proteomes" id="UP000594644">
    <property type="component" value="Segment"/>
</dbReference>
<dbReference type="KEGG" id="vg:41901376"/>
<dbReference type="EMBL" id="KP055815">
    <property type="protein sequence ID" value="AKO62687.1"/>
    <property type="molecule type" value="Genomic_DNA"/>
</dbReference>
<evidence type="ECO:0000313" key="9">
    <source>
        <dbReference type="EMBL" id="QIM07586.1"/>
    </source>
</evidence>
<dbReference type="EMBL" id="MN270978">
    <property type="protein sequence ID" value="QIM08753.1"/>
    <property type="molecule type" value="Genomic_DNA"/>
</dbReference>
<dbReference type="Proteomes" id="UP000502695">
    <property type="component" value="Segment"/>
</dbReference>
<evidence type="ECO:0000313" key="22">
    <source>
        <dbReference type="Proteomes" id="UP000500690"/>
    </source>
</evidence>
<dbReference type="KEGG" id="vg:41902032"/>
<evidence type="ECO:0000313" key="10">
    <source>
        <dbReference type="EMBL" id="QIM07819.1"/>
    </source>
</evidence>
<evidence type="ECO:0000313" key="6">
    <source>
        <dbReference type="EMBL" id="QIM06883.1"/>
    </source>
</evidence>
<evidence type="ECO:0000313" key="15">
    <source>
        <dbReference type="EMBL" id="QIM08986.1"/>
    </source>
</evidence>
<dbReference type="EMBL" id="MN270971">
    <property type="protein sequence ID" value="QIM07118.1"/>
    <property type="molecule type" value="Genomic_DNA"/>
</dbReference>
<dbReference type="EMBL" id="MN270973">
    <property type="protein sequence ID" value="QIM07586.1"/>
    <property type="molecule type" value="Genomic_DNA"/>
</dbReference>
<evidence type="ECO:0000313" key="19">
    <source>
        <dbReference type="Proteomes" id="UP000110401"/>
    </source>
</evidence>
<protein>
    <submittedName>
        <fullName evidence="2">PL83L</fullName>
    </submittedName>
</protein>
<evidence type="ECO:0000313" key="23">
    <source>
        <dbReference type="Proteomes" id="UP000500898"/>
    </source>
</evidence>
<dbReference type="Proteomes" id="UP000266411">
    <property type="component" value="Segment"/>
</dbReference>
<evidence type="ECO:0000313" key="1">
    <source>
        <dbReference type="EMBL" id="AIY22192.1"/>
    </source>
</evidence>
<dbReference type="Proteomes" id="UP000110401">
    <property type="component" value="Segment"/>
</dbReference>
<dbReference type="EMBL" id="KM262844">
    <property type="protein sequence ID" value="AIY22192.1"/>
    <property type="molecule type" value="Genomic_DNA"/>
</dbReference>
<dbReference type="EMBL" id="MN270975">
    <property type="protein sequence ID" value="QIM08054.1"/>
    <property type="molecule type" value="Genomic_DNA"/>
</dbReference>
<evidence type="ECO:0000313" key="21">
    <source>
        <dbReference type="Proteomes" id="UP000241813"/>
    </source>
</evidence>
<dbReference type="Proteomes" id="UP000501487">
    <property type="component" value="Segment"/>
</dbReference>
<dbReference type="Proteomes" id="UP000241813">
    <property type="component" value="Segment"/>
</dbReference>
<evidence type="ECO:0000313" key="14">
    <source>
        <dbReference type="EMBL" id="QIM08753.1"/>
    </source>
</evidence>
<organismHost>
    <name type="scientific">Ornithodoros</name>
    <name type="common">relapsing fever ticks</name>
    <dbReference type="NCBI Taxonomy" id="6937"/>
</organismHost>
<dbReference type="GeneID" id="22220395"/>
<reference evidence="3 21" key="2">
    <citation type="journal article" date="2015" name="PLoS ONE">
        <title>Genome Sequence of African Swine Fever Virus BA71, the Virulent Parental Strain of the Nonpathogenic and Tissue-Culture Adapted BA71V.</title>
        <authorList>
            <person name="Rodriguez J.M."/>
            <person name="Moreno L.T."/>
            <person name="Alejo A."/>
            <person name="Lacasta A."/>
            <person name="Rodriguez F."/>
            <person name="Salas M.L."/>
        </authorList>
    </citation>
    <scope>NUCLEOTIDE SEQUENCE [LARGE SCALE GENOMIC DNA]</scope>
    <source>
        <strain evidence="3 21">BA71</strain>
    </source>
</reference>
<organismHost>
    <name type="scientific">Sus scrofa</name>
    <name type="common">Pig</name>
    <dbReference type="NCBI Taxonomy" id="9823"/>
</organismHost>
<dbReference type="EMBL" id="MN270969">
    <property type="protein sequence ID" value="QIM06648.1"/>
    <property type="molecule type" value="Genomic_DNA"/>
</dbReference>
<dbReference type="Proteomes" id="UP000501683">
    <property type="component" value="Segment"/>
</dbReference>
<dbReference type="Proteomes" id="UP000500898">
    <property type="component" value="Segment"/>
</dbReference>
<dbReference type="EMBL" id="MN270976">
    <property type="protein sequence ID" value="QIM08287.1"/>
    <property type="molecule type" value="Genomic_DNA"/>
</dbReference>
<evidence type="ECO:0000313" key="2">
    <source>
        <dbReference type="EMBL" id="AIY22355.1"/>
    </source>
</evidence>
<organismHost>
    <name type="scientific">Phacochoerus africanus</name>
    <name type="common">Warthog</name>
    <dbReference type="NCBI Taxonomy" id="41426"/>
</organismHost>
<dbReference type="RefSeq" id="YP_009702411.1">
    <property type="nucleotide sequence ID" value="NC_044942.1"/>
</dbReference>
<dbReference type="GeneID" id="41901050"/>
<reference evidence="17" key="5">
    <citation type="journal article" date="2020" name="Vaccines (Basel)">
        <title>African Swine Fever Circulation among Free-Ranging Pigs in Sardinia: Data from the Eradication Program.</title>
        <authorList>
            <person name="Franzoni G."/>
            <person name="Dei Giudici S."/>
            <person name="Loi F."/>
            <person name="Sanna D."/>
            <person name="Floris M."/>
            <person name="Fiori M."/>
            <person name="Sanna M.L."/>
            <person name="Madrau P."/>
            <person name="Scarpa F."/>
            <person name="Zinellu S."/>
            <person name="Giammarioli M."/>
            <person name="Cappai S."/>
            <person name="De Mia G.M."/>
            <person name="Laddomada A."/>
            <person name="Rolesu S."/>
            <person name="Oggiano A."/>
        </authorList>
    </citation>
    <scope>NUCLEOTIDE SEQUENCE [LARGE SCALE GENOMIC DNA]</scope>
    <source>
        <strain evidence="17">103917/18</strain>
        <strain evidence="18">55234/18</strain>
    </source>
</reference>
<organism evidence="2 19">
    <name type="scientific">African swine fever virus</name>
    <name type="common">ASFV</name>
    <dbReference type="NCBI Taxonomy" id="10497"/>
    <lineage>
        <taxon>Viruses</taxon>
        <taxon>Varidnaviria</taxon>
        <taxon>Bamfordvirae</taxon>
        <taxon>Nucleocytoviricota</taxon>
        <taxon>Pokkesviricetes</taxon>
        <taxon>Asfuvirales</taxon>
        <taxon>Asfarviridae</taxon>
        <taxon>Asfivirus</taxon>
        <taxon>Asfivirus haemorrhagiae</taxon>
    </lineage>
</organism>
<organismHost>
    <name type="scientific">Phacochoerus aethiopicus</name>
    <name type="common">Warthog</name>
    <dbReference type="NCBI Taxonomy" id="85517"/>
</organismHost>
<dbReference type="Proteomes" id="UP000502933">
    <property type="component" value="Segment"/>
</dbReference>
<dbReference type="Proteomes" id="UP000142390">
    <property type="component" value="Segment"/>
</dbReference>
<evidence type="ECO:0000313" key="7">
    <source>
        <dbReference type="EMBL" id="QIM07118.1"/>
    </source>
</evidence>
<dbReference type="EMBL" id="MN270970">
    <property type="protein sequence ID" value="QIM06883.1"/>
    <property type="molecule type" value="Genomic_DNA"/>
</dbReference>
<sequence length="83" mass="9583">MIMDTSLKNNDGALEADNKNYQDYKAEPDKTSDVLDVTKYNSVVDCCHKNYSTFTSEWYINERKYNDVPEGPKKAVVHRCTIL</sequence>
<evidence type="ECO:0000313" key="17">
    <source>
        <dbReference type="EMBL" id="QPL11700.1"/>
    </source>
</evidence>